<feature type="transmembrane region" description="Helical" evidence="8">
    <location>
        <begin position="49"/>
        <end position="75"/>
    </location>
</feature>
<evidence type="ECO:0000313" key="10">
    <source>
        <dbReference type="Proteomes" id="UP000186922"/>
    </source>
</evidence>
<dbReference type="InterPro" id="IPR038702">
    <property type="entry name" value="Na/K_ATPase_sub_beta_sf"/>
</dbReference>
<keyword evidence="3 8" id="KW-0812">Transmembrane</keyword>
<dbReference type="PANTHER" id="PTHR11523:SF28">
    <property type="entry name" value="NA_K-ATPASE BETA SUBUNIT ISOFORM 4-RELATED"/>
    <property type="match status" value="1"/>
</dbReference>
<organism evidence="9 10">
    <name type="scientific">Ramazzottius varieornatus</name>
    <name type="common">Water bear</name>
    <name type="synonym">Tardigrade</name>
    <dbReference type="NCBI Taxonomy" id="947166"/>
    <lineage>
        <taxon>Eukaryota</taxon>
        <taxon>Metazoa</taxon>
        <taxon>Ecdysozoa</taxon>
        <taxon>Tardigrada</taxon>
        <taxon>Eutardigrada</taxon>
        <taxon>Parachela</taxon>
        <taxon>Hypsibioidea</taxon>
        <taxon>Ramazzottiidae</taxon>
        <taxon>Ramazzottius</taxon>
    </lineage>
</organism>
<evidence type="ECO:0000256" key="3">
    <source>
        <dbReference type="ARBA" id="ARBA00022692"/>
    </source>
</evidence>
<keyword evidence="4" id="KW-0735">Signal-anchor</keyword>
<comment type="similarity">
    <text evidence="2">Belongs to the X(+)/potassium ATPases subunit beta family.</text>
</comment>
<evidence type="ECO:0008006" key="11">
    <source>
        <dbReference type="Google" id="ProtNLM"/>
    </source>
</evidence>
<evidence type="ECO:0000256" key="8">
    <source>
        <dbReference type="SAM" id="Phobius"/>
    </source>
</evidence>
<dbReference type="PROSITE" id="PS00390">
    <property type="entry name" value="ATPASE_NA_K_BETA_1"/>
    <property type="match status" value="1"/>
</dbReference>
<accession>A0A1D1UUD3</accession>
<dbReference type="EMBL" id="BDGG01000002">
    <property type="protein sequence ID" value="GAU92065.1"/>
    <property type="molecule type" value="Genomic_DNA"/>
</dbReference>
<dbReference type="OrthoDB" id="5912413at2759"/>
<evidence type="ECO:0000256" key="5">
    <source>
        <dbReference type="ARBA" id="ARBA00022989"/>
    </source>
</evidence>
<evidence type="ECO:0000256" key="1">
    <source>
        <dbReference type="ARBA" id="ARBA00004606"/>
    </source>
</evidence>
<dbReference type="Gene3D" id="2.60.40.1660">
    <property type="entry name" value="Na, k-atpase alpha subunit"/>
    <property type="match status" value="1"/>
</dbReference>
<comment type="caution">
    <text evidence="9">The sequence shown here is derived from an EMBL/GenBank/DDBJ whole genome shotgun (WGS) entry which is preliminary data.</text>
</comment>
<dbReference type="GO" id="GO:0005890">
    <property type="term" value="C:sodium:potassium-exchanging ATPase complex"/>
    <property type="evidence" value="ECO:0007669"/>
    <property type="project" value="InterPro"/>
</dbReference>
<name>A0A1D1UUD3_RAMVA</name>
<dbReference type="GO" id="GO:1990573">
    <property type="term" value="P:potassium ion import across plasma membrane"/>
    <property type="evidence" value="ECO:0007669"/>
    <property type="project" value="TreeGrafter"/>
</dbReference>
<dbReference type="STRING" id="947166.A0A1D1UUD3"/>
<dbReference type="PANTHER" id="PTHR11523">
    <property type="entry name" value="SODIUM/POTASSIUM-DEPENDENT ATPASE BETA SUBUNIT"/>
    <property type="match status" value="1"/>
</dbReference>
<proteinExistence type="inferred from homology"/>
<evidence type="ECO:0000256" key="6">
    <source>
        <dbReference type="ARBA" id="ARBA00023136"/>
    </source>
</evidence>
<reference evidence="9 10" key="1">
    <citation type="journal article" date="2016" name="Nat. Commun.">
        <title>Extremotolerant tardigrade genome and improved radiotolerance of human cultured cells by tardigrade-unique protein.</title>
        <authorList>
            <person name="Hashimoto T."/>
            <person name="Horikawa D.D."/>
            <person name="Saito Y."/>
            <person name="Kuwahara H."/>
            <person name="Kozuka-Hata H."/>
            <person name="Shin-I T."/>
            <person name="Minakuchi Y."/>
            <person name="Ohishi K."/>
            <person name="Motoyama A."/>
            <person name="Aizu T."/>
            <person name="Enomoto A."/>
            <person name="Kondo K."/>
            <person name="Tanaka S."/>
            <person name="Hara Y."/>
            <person name="Koshikawa S."/>
            <person name="Sagara H."/>
            <person name="Miura T."/>
            <person name="Yokobori S."/>
            <person name="Miyagawa K."/>
            <person name="Suzuki Y."/>
            <person name="Kubo T."/>
            <person name="Oyama M."/>
            <person name="Kohara Y."/>
            <person name="Fujiyama A."/>
            <person name="Arakawa K."/>
            <person name="Katayama T."/>
            <person name="Toyoda A."/>
            <person name="Kunieda T."/>
        </authorList>
    </citation>
    <scope>NUCLEOTIDE SEQUENCE [LARGE SCALE GENOMIC DNA]</scope>
    <source>
        <strain evidence="9 10">YOKOZUNA-1</strain>
    </source>
</reference>
<keyword evidence="6 8" id="KW-0472">Membrane</keyword>
<dbReference type="GO" id="GO:0001671">
    <property type="term" value="F:ATPase activator activity"/>
    <property type="evidence" value="ECO:0007669"/>
    <property type="project" value="TreeGrafter"/>
</dbReference>
<dbReference type="InterPro" id="IPR000402">
    <property type="entry name" value="Na/K_ATPase_sub_beta"/>
</dbReference>
<gene>
    <name evidence="9" type="primary">RvY_04204-1</name>
    <name evidence="9" type="synonym">RvY_04204.1</name>
    <name evidence="9" type="ORF">RvY_04204</name>
</gene>
<dbReference type="Pfam" id="PF00287">
    <property type="entry name" value="Na_K-ATPase"/>
    <property type="match status" value="1"/>
</dbReference>
<comment type="subcellular location">
    <subcellularLocation>
        <location evidence="1">Membrane</location>
        <topology evidence="1">Single-pass type II membrane protein</topology>
    </subcellularLocation>
</comment>
<dbReference type="GO" id="GO:0030007">
    <property type="term" value="P:intracellular potassium ion homeostasis"/>
    <property type="evidence" value="ECO:0007669"/>
    <property type="project" value="TreeGrafter"/>
</dbReference>
<dbReference type="GO" id="GO:0006883">
    <property type="term" value="P:intracellular sodium ion homeostasis"/>
    <property type="evidence" value="ECO:0007669"/>
    <property type="project" value="TreeGrafter"/>
</dbReference>
<evidence type="ECO:0000256" key="2">
    <source>
        <dbReference type="ARBA" id="ARBA00005876"/>
    </source>
</evidence>
<dbReference type="GO" id="GO:0036376">
    <property type="term" value="P:sodium ion export across plasma membrane"/>
    <property type="evidence" value="ECO:0007669"/>
    <property type="project" value="TreeGrafter"/>
</dbReference>
<evidence type="ECO:0000256" key="7">
    <source>
        <dbReference type="SAM" id="MobiDB-lite"/>
    </source>
</evidence>
<dbReference type="Proteomes" id="UP000186922">
    <property type="component" value="Unassembled WGS sequence"/>
</dbReference>
<dbReference type="AlphaFoldDB" id="A0A1D1UUD3"/>
<keyword evidence="5 8" id="KW-1133">Transmembrane helix</keyword>
<protein>
    <recommendedName>
        <fullName evidence="11">Sodium/potassium-transporting ATPase subunit beta</fullName>
    </recommendedName>
</protein>
<evidence type="ECO:0000256" key="4">
    <source>
        <dbReference type="ARBA" id="ARBA00022968"/>
    </source>
</evidence>
<evidence type="ECO:0000313" key="9">
    <source>
        <dbReference type="EMBL" id="GAU92065.1"/>
    </source>
</evidence>
<keyword evidence="10" id="KW-1185">Reference proteome</keyword>
<feature type="region of interest" description="Disordered" evidence="7">
    <location>
        <begin position="1"/>
        <end position="23"/>
    </location>
</feature>
<sequence>MTVIDEKTTDGLAIGGNSKPPPKGKMESFMEFMYDSKQGTVMGRTGISWLQIIAFYIFFYCFLAGFFSSVMVLFLQTLDVHYPARQLKHSKLGVHPGMGFRPHPTDFESSLIWIKTGDRDDQTKARIEYTKGLNDYFEGYNKNYETASNMTLEAGQRPVYVDCSLENPNKPDHTLCKVDLNAFGSCGNNTGYGYNIGQPCVLLKLNRIVNWLPESFDLNDPNTPKELKDWVAAHLSNTTMPTKNQVYVTCDGEDLVDQEKMGQVSLHPPSISASFFPYTNQPFYLSPVVMIQFHNPERGVMIDVVCKAWAKRIERNVNQQLGAVRFSILVDRP</sequence>